<evidence type="ECO:0000256" key="2">
    <source>
        <dbReference type="ARBA" id="ARBA00022723"/>
    </source>
</evidence>
<dbReference type="InterPro" id="IPR037321">
    <property type="entry name" value="KIN17-like"/>
</dbReference>
<dbReference type="GO" id="GO:0006974">
    <property type="term" value="P:DNA damage response"/>
    <property type="evidence" value="ECO:0007669"/>
    <property type="project" value="TreeGrafter"/>
</dbReference>
<dbReference type="GO" id="GO:0003690">
    <property type="term" value="F:double-stranded DNA binding"/>
    <property type="evidence" value="ECO:0007669"/>
    <property type="project" value="TreeGrafter"/>
</dbReference>
<dbReference type="PROSITE" id="PS00028">
    <property type="entry name" value="ZINC_FINGER_C2H2_1"/>
    <property type="match status" value="1"/>
</dbReference>
<dbReference type="FunFam" id="1.10.10.2030:FF:000001">
    <property type="entry name" value="DNA/RNA-binding protein KIN17, putative"/>
    <property type="match status" value="1"/>
</dbReference>
<evidence type="ECO:0000313" key="8">
    <source>
        <dbReference type="Proteomes" id="UP000234254"/>
    </source>
</evidence>
<dbReference type="PANTHER" id="PTHR12805:SF0">
    <property type="entry name" value="DNA_RNA-BINDING PROTEIN KIN17"/>
    <property type="match status" value="1"/>
</dbReference>
<dbReference type="Gene3D" id="1.10.10.2030">
    <property type="entry name" value="DNA/RNA-binding protein Kin17, conserved domain"/>
    <property type="match status" value="1"/>
</dbReference>
<dbReference type="GO" id="GO:0008270">
    <property type="term" value="F:zinc ion binding"/>
    <property type="evidence" value="ECO:0007669"/>
    <property type="project" value="UniProtKB-KW"/>
</dbReference>
<dbReference type="PANTHER" id="PTHR12805">
    <property type="entry name" value="KIN17 KIN, ANTIGENIC DETERMINANT OF RECA PROTEIN HOMOLOG"/>
    <property type="match status" value="1"/>
</dbReference>
<dbReference type="InterPro" id="IPR056767">
    <property type="entry name" value="C2H2-Znf_KIN17"/>
</dbReference>
<evidence type="ECO:0000256" key="4">
    <source>
        <dbReference type="ARBA" id="ARBA00022833"/>
    </source>
</evidence>
<feature type="domain" description="C2H2-type" evidence="6">
    <location>
        <begin position="28"/>
        <end position="50"/>
    </location>
</feature>
<evidence type="ECO:0000256" key="5">
    <source>
        <dbReference type="SAM" id="MobiDB-lite"/>
    </source>
</evidence>
<dbReference type="RefSeq" id="XP_024690626.1">
    <property type="nucleotide sequence ID" value="XM_024841413.1"/>
</dbReference>
<dbReference type="EMBL" id="MSFM01000010">
    <property type="protein sequence ID" value="PKY02032.1"/>
    <property type="molecule type" value="Genomic_DNA"/>
</dbReference>
<evidence type="ECO:0000313" key="7">
    <source>
        <dbReference type="EMBL" id="PKY02032.1"/>
    </source>
</evidence>
<dbReference type="InterPro" id="IPR019447">
    <property type="entry name" value="DNA/RNA-bd_Kin17_WH-like_dom"/>
</dbReference>
<gene>
    <name evidence="7" type="ORF">P168DRAFT_329007</name>
</gene>
<feature type="region of interest" description="Disordered" evidence="5">
    <location>
        <begin position="224"/>
        <end position="355"/>
    </location>
</feature>
<organism evidence="7 8">
    <name type="scientific">Aspergillus campestris (strain IBT 28561)</name>
    <dbReference type="NCBI Taxonomy" id="1392248"/>
    <lineage>
        <taxon>Eukaryota</taxon>
        <taxon>Fungi</taxon>
        <taxon>Dikarya</taxon>
        <taxon>Ascomycota</taxon>
        <taxon>Pezizomycotina</taxon>
        <taxon>Eurotiomycetes</taxon>
        <taxon>Eurotiomycetidae</taxon>
        <taxon>Eurotiales</taxon>
        <taxon>Aspergillaceae</taxon>
        <taxon>Aspergillus</taxon>
        <taxon>Aspergillus subgen. Circumdati</taxon>
    </lineage>
</organism>
<dbReference type="SMART" id="SM01253">
    <property type="entry name" value="Kin17_mid"/>
    <property type="match status" value="1"/>
</dbReference>
<feature type="compositionally biased region" description="Basic and acidic residues" evidence="5">
    <location>
        <begin position="317"/>
        <end position="337"/>
    </location>
</feature>
<sequence>MPKAEAGSTKAISNKIKAKGLGRLRWYCQACSRQMRDENGFKCHVQSESHVRQILLIGEDPKKHIETFSKEFLTNFMNLLRTSHGEKKVQLNQFYQTVIADKEHIHMNATKWKSLSQFAAHLGREGLCRVEETDKGLFVSYIDRSPETMRRREAVLKKERQDRGDEEREQRQIQEQVERAQRAQRDAVERKEGSEGDAAVAPEARILQRKEGEKVKLNIGFGGAAKTEAGGGAAPSSGEKDAASLGDDTAEKKATSETPDTAAAAAAATPSSSESPAPSAPPKISLSMGGANKPKNVFSAAAKKNPLAGKKGPVLEQPKKMSEQERIMKQEMEAMERKRMRGSSGFPNAKRPKIS</sequence>
<evidence type="ECO:0000259" key="6">
    <source>
        <dbReference type="PROSITE" id="PS00028"/>
    </source>
</evidence>
<dbReference type="AlphaFoldDB" id="A0A2I1CWN3"/>
<protein>
    <recommendedName>
        <fullName evidence="6">C2H2-type domain-containing protein</fullName>
    </recommendedName>
</protein>
<feature type="compositionally biased region" description="Basic and acidic residues" evidence="5">
    <location>
        <begin position="157"/>
        <end position="194"/>
    </location>
</feature>
<feature type="region of interest" description="Disordered" evidence="5">
    <location>
        <begin position="157"/>
        <end position="206"/>
    </location>
</feature>
<comment type="caution">
    <text evidence="7">The sequence shown here is derived from an EMBL/GenBank/DDBJ whole genome shotgun (WGS) entry which is preliminary data.</text>
</comment>
<evidence type="ECO:0000256" key="3">
    <source>
        <dbReference type="ARBA" id="ARBA00022771"/>
    </source>
</evidence>
<proteinExistence type="inferred from homology"/>
<dbReference type="GeneID" id="36548937"/>
<dbReference type="Pfam" id="PF10357">
    <property type="entry name" value="WH_KIN17"/>
    <property type="match status" value="1"/>
</dbReference>
<evidence type="ECO:0000256" key="1">
    <source>
        <dbReference type="ARBA" id="ARBA00008517"/>
    </source>
</evidence>
<dbReference type="GO" id="GO:0005634">
    <property type="term" value="C:nucleus"/>
    <property type="evidence" value="ECO:0007669"/>
    <property type="project" value="TreeGrafter"/>
</dbReference>
<dbReference type="InterPro" id="IPR036236">
    <property type="entry name" value="Znf_C2H2_sf"/>
</dbReference>
<keyword evidence="4" id="KW-0862">Zinc</keyword>
<name>A0A2I1CWN3_ASPC2</name>
<keyword evidence="3" id="KW-0863">Zinc-finger</keyword>
<comment type="similarity">
    <text evidence="1">Belongs to the KIN17 family.</text>
</comment>
<dbReference type="VEuPathDB" id="FungiDB:P168DRAFT_329007"/>
<dbReference type="Proteomes" id="UP000234254">
    <property type="component" value="Unassembled WGS sequence"/>
</dbReference>
<feature type="compositionally biased region" description="Low complexity" evidence="5">
    <location>
        <begin position="256"/>
        <end position="277"/>
    </location>
</feature>
<dbReference type="GO" id="GO:0006260">
    <property type="term" value="P:DNA replication"/>
    <property type="evidence" value="ECO:0007669"/>
    <property type="project" value="TreeGrafter"/>
</dbReference>
<keyword evidence="8" id="KW-1185">Reference proteome</keyword>
<dbReference type="OrthoDB" id="10266249at2759"/>
<dbReference type="InterPro" id="IPR013087">
    <property type="entry name" value="Znf_C2H2_type"/>
</dbReference>
<dbReference type="SUPFAM" id="SSF57667">
    <property type="entry name" value="beta-beta-alpha zinc fingers"/>
    <property type="match status" value="1"/>
</dbReference>
<accession>A0A2I1CWN3</accession>
<dbReference type="InterPro" id="IPR038254">
    <property type="entry name" value="KIN17_WH-like_sf"/>
</dbReference>
<dbReference type="Pfam" id="PF25095">
    <property type="entry name" value="C2H2-zf_KIN17"/>
    <property type="match status" value="1"/>
</dbReference>
<reference evidence="7" key="1">
    <citation type="submission" date="2016-12" db="EMBL/GenBank/DDBJ databases">
        <title>The genomes of Aspergillus section Nigri reveals drivers in fungal speciation.</title>
        <authorList>
            <consortium name="DOE Joint Genome Institute"/>
            <person name="Vesth T.C."/>
            <person name="Nybo J."/>
            <person name="Theobald S."/>
            <person name="Brandl J."/>
            <person name="Frisvad J.C."/>
            <person name="Nielsen K.F."/>
            <person name="Lyhne E.K."/>
            <person name="Kogle M.E."/>
            <person name="Kuo A."/>
            <person name="Riley R."/>
            <person name="Clum A."/>
            <person name="Nolan M."/>
            <person name="Lipzen A."/>
            <person name="Salamov A."/>
            <person name="Henrissat B."/>
            <person name="Wiebenga A."/>
            <person name="De vries R.P."/>
            <person name="Grigoriev I.V."/>
            <person name="Mortensen U.H."/>
            <person name="Andersen M.R."/>
            <person name="Baker S.E."/>
        </authorList>
    </citation>
    <scope>NUCLEOTIDE SEQUENCE</scope>
    <source>
        <strain evidence="7">IBT 28561</strain>
    </source>
</reference>
<keyword evidence="2" id="KW-0479">Metal-binding</keyword>